<feature type="transmembrane region" description="Helical" evidence="1">
    <location>
        <begin position="148"/>
        <end position="170"/>
    </location>
</feature>
<dbReference type="RefSeq" id="WP_166507683.1">
    <property type="nucleotide sequence ID" value="NZ_CP043026.1"/>
</dbReference>
<keyword evidence="1" id="KW-1133">Transmembrane helix</keyword>
<proteinExistence type="predicted"/>
<feature type="transmembrane region" description="Helical" evidence="1">
    <location>
        <begin position="177"/>
        <end position="197"/>
    </location>
</feature>
<feature type="transmembrane region" description="Helical" evidence="1">
    <location>
        <begin position="67"/>
        <end position="86"/>
    </location>
</feature>
<accession>A0A5B9Y2M7</accession>
<evidence type="ECO:0000313" key="2">
    <source>
        <dbReference type="EMBL" id="QEH61288.1"/>
    </source>
</evidence>
<evidence type="ECO:0000313" key="3">
    <source>
        <dbReference type="Proteomes" id="UP000323144"/>
    </source>
</evidence>
<feature type="transmembrane region" description="Helical" evidence="1">
    <location>
        <begin position="107"/>
        <end position="128"/>
    </location>
</feature>
<organism evidence="2 3">
    <name type="scientific">Spiroplasma chinense</name>
    <dbReference type="NCBI Taxonomy" id="216932"/>
    <lineage>
        <taxon>Bacteria</taxon>
        <taxon>Bacillati</taxon>
        <taxon>Mycoplasmatota</taxon>
        <taxon>Mollicutes</taxon>
        <taxon>Entomoplasmatales</taxon>
        <taxon>Spiroplasmataceae</taxon>
        <taxon>Spiroplasma</taxon>
    </lineage>
</organism>
<evidence type="ECO:0000256" key="1">
    <source>
        <dbReference type="SAM" id="Phobius"/>
    </source>
</evidence>
<keyword evidence="1" id="KW-0812">Transmembrane</keyword>
<reference evidence="2 3" key="1">
    <citation type="submission" date="2019-08" db="EMBL/GenBank/DDBJ databases">
        <title>Complete genome sequence of Spiroplasma chinense CCH (DSM 19755).</title>
        <authorList>
            <person name="Shen H.-Y."/>
            <person name="Lin Y.-C."/>
            <person name="Chou L."/>
            <person name="Kuo C.-H."/>
        </authorList>
    </citation>
    <scope>NUCLEOTIDE SEQUENCE [LARGE SCALE GENOMIC DNA]</scope>
    <source>
        <strain evidence="2 3">CCH</strain>
    </source>
</reference>
<dbReference type="AlphaFoldDB" id="A0A5B9Y2M7"/>
<dbReference type="EMBL" id="CP043026">
    <property type="protein sequence ID" value="QEH61288.1"/>
    <property type="molecule type" value="Genomic_DNA"/>
</dbReference>
<keyword evidence="1" id="KW-0472">Membrane</keyword>
<feature type="transmembrane region" description="Helical" evidence="1">
    <location>
        <begin position="557"/>
        <end position="581"/>
    </location>
</feature>
<keyword evidence="3" id="KW-1185">Reference proteome</keyword>
<dbReference type="KEGG" id="schi:SCHIN_v1c00900"/>
<gene>
    <name evidence="2" type="ORF">SCHIN_v1c00900</name>
</gene>
<protein>
    <submittedName>
        <fullName evidence="2">Uncharacterized protein</fullName>
    </submittedName>
</protein>
<feature type="transmembrane region" description="Helical" evidence="1">
    <location>
        <begin position="24"/>
        <end position="47"/>
    </location>
</feature>
<dbReference type="Proteomes" id="UP000323144">
    <property type="component" value="Chromosome"/>
</dbReference>
<sequence>MNNIQFKYLFKISKINFRYITKNYINLAFLSSFAIIFIIFSALYLKINSKESYDTVYLNLLAIENTVVYSFFGFFAGFLTIQMFFSKEAKNYQILEKQYGLKVYKSFLIRYLSLMSYVMMVTLLYILLEVMVIYLGLGNGDLAKIIALSKFNLLIFIPVIFGVTFILTILVKNEIGIMLTVIYILFVNIGPLFSAILKSESARKNDILIGEVNFNIKVGKDFFEASQRDELNLYDGKSHLFKLNKEDDKYYYNFLNDSELLTSFRNFSTSNEIKVDFRNVYYTYLSGQTLNREYVGDDVKYILGFNKEYINFFIELQDFLQSRSRYVSFSWEETPFFVKSFPQKLKKFDFNKLIDELKHSNLNTKYPNLIRFVEQYWDFILNYNLNELFSYKLFTEDGGVDSKGDEVWDNFVLTQNEEVNDFYNEYPEFLLLSQVINIGFINSFNLNISKYNISSSKNVDIAFEIDEYKKMLNKNKVNQFLNYFNYNSYLTGQFLSSNKATLALNQLKKTWTYSSVKNFVINEEMLNNQTDLGYDYDFINTSESIFSKSIKEKHTNILIYIYNVNFALMVVLSGLSFWIYVKNSKKDWN</sequence>
<name>A0A5B9Y2M7_9MOLU</name>